<dbReference type="Gene3D" id="3.30.470.20">
    <property type="entry name" value="ATP-grasp fold, B domain"/>
    <property type="match status" value="1"/>
</dbReference>
<accession>A0AB39N7N6</accession>
<dbReference type="PANTHER" id="PTHR43585:SF2">
    <property type="entry name" value="ATP-GRASP ENZYME FSQD"/>
    <property type="match status" value="1"/>
</dbReference>
<evidence type="ECO:0000256" key="1">
    <source>
        <dbReference type="ARBA" id="ARBA00022598"/>
    </source>
</evidence>
<evidence type="ECO:0000256" key="4">
    <source>
        <dbReference type="PROSITE-ProRule" id="PRU00409"/>
    </source>
</evidence>
<dbReference type="GO" id="GO:0046872">
    <property type="term" value="F:metal ion binding"/>
    <property type="evidence" value="ECO:0007669"/>
    <property type="project" value="InterPro"/>
</dbReference>
<dbReference type="RefSeq" id="WP_369273909.1">
    <property type="nucleotide sequence ID" value="NZ_CP163432.1"/>
</dbReference>
<protein>
    <submittedName>
        <fullName evidence="6">Biotin carboxylase</fullName>
    </submittedName>
</protein>
<dbReference type="PANTHER" id="PTHR43585">
    <property type="entry name" value="FUMIPYRROLE BIOSYNTHESIS PROTEIN C"/>
    <property type="match status" value="1"/>
</dbReference>
<evidence type="ECO:0000256" key="2">
    <source>
        <dbReference type="ARBA" id="ARBA00022741"/>
    </source>
</evidence>
<evidence type="ECO:0000313" key="6">
    <source>
        <dbReference type="EMBL" id="XDQ13917.1"/>
    </source>
</evidence>
<dbReference type="EMBL" id="CP163432">
    <property type="protein sequence ID" value="XDQ13917.1"/>
    <property type="molecule type" value="Genomic_DNA"/>
</dbReference>
<dbReference type="GO" id="GO:0005524">
    <property type="term" value="F:ATP binding"/>
    <property type="evidence" value="ECO:0007669"/>
    <property type="project" value="UniProtKB-UniRule"/>
</dbReference>
<dbReference type="NCBIfam" id="NF005543">
    <property type="entry name" value="PRK07206.1"/>
    <property type="match status" value="1"/>
</dbReference>
<proteinExistence type="predicted"/>
<keyword evidence="1" id="KW-0436">Ligase</keyword>
<feature type="domain" description="ATP-grasp" evidence="5">
    <location>
        <begin position="112"/>
        <end position="310"/>
    </location>
</feature>
<dbReference type="AlphaFoldDB" id="A0AB39N7N6"/>
<dbReference type="SUPFAM" id="SSF56059">
    <property type="entry name" value="Glutathione synthetase ATP-binding domain-like"/>
    <property type="match status" value="1"/>
</dbReference>
<dbReference type="InterPro" id="IPR052032">
    <property type="entry name" value="ATP-dep_AA_Ligase"/>
</dbReference>
<keyword evidence="3 4" id="KW-0067">ATP-binding</keyword>
<reference evidence="6" key="1">
    <citation type="submission" date="2024-07" db="EMBL/GenBank/DDBJ databases">
        <authorList>
            <person name="Yu S.T."/>
        </authorList>
    </citation>
    <scope>NUCLEOTIDE SEQUENCE</scope>
    <source>
        <strain evidence="6">R11</strain>
    </source>
</reference>
<name>A0AB39N7N6_9ACTN</name>
<dbReference type="GO" id="GO:0016874">
    <property type="term" value="F:ligase activity"/>
    <property type="evidence" value="ECO:0007669"/>
    <property type="project" value="UniProtKB-KW"/>
</dbReference>
<evidence type="ECO:0000259" key="5">
    <source>
        <dbReference type="PROSITE" id="PS50975"/>
    </source>
</evidence>
<dbReference type="InterPro" id="IPR011761">
    <property type="entry name" value="ATP-grasp"/>
</dbReference>
<dbReference type="PROSITE" id="PS50975">
    <property type="entry name" value="ATP_GRASP"/>
    <property type="match status" value="1"/>
</dbReference>
<sequence>MKHVVLVDPYAPARGLPPAFLEAGYPCVRLQSTAEVPEVYRGPLDLGDYVTNVVHRGDIEDTVRQLSAYQPVAVITGSELGVELADEISELMGLDTNGAKLSATRRDKFQMIEQVAAAGLRTPRQVHVTDEAELRAWHQEVGGRIVVKPLRSAAGDGVTFCDGPDQSAAALAAIMGRENIFSLPNLGVVAQEYLLGAEYIVNTVSRAGRHHVTDIWGSGRLSVNGITDLLVESVLLEPDAPGLDALTAYAFAVLDALGISFGPAHLEIKMTPDGPCLVEIGARISGGELPYFAAEAIGESQLDWTVDCYVRPERFDARCGTPYRLKHYFAWSALASPYRGTLVSYRGLEQIEALPSFRAKRTLVAPGSAIQPTVNDLTYPLTVTLHHESDGVLQRDLNTIRYLDGAGFYNVDHHQQNG</sequence>
<keyword evidence="2 4" id="KW-0547">Nucleotide-binding</keyword>
<organism evidence="6">
    <name type="scientific">Streptomyces sp. R11</name>
    <dbReference type="NCBI Taxonomy" id="3238625"/>
    <lineage>
        <taxon>Bacteria</taxon>
        <taxon>Bacillati</taxon>
        <taxon>Actinomycetota</taxon>
        <taxon>Actinomycetes</taxon>
        <taxon>Kitasatosporales</taxon>
        <taxon>Streptomycetaceae</taxon>
        <taxon>Streptomyces</taxon>
    </lineage>
</organism>
<gene>
    <name evidence="6" type="ORF">AB5J55_31880</name>
</gene>
<evidence type="ECO:0000256" key="3">
    <source>
        <dbReference type="ARBA" id="ARBA00022840"/>
    </source>
</evidence>